<protein>
    <recommendedName>
        <fullName evidence="2">cutinase</fullName>
        <ecNumber evidence="2">3.1.1.74</ecNumber>
    </recommendedName>
</protein>
<dbReference type="GeneID" id="19267444"/>
<name>W3XGR1_PESFW</name>
<dbReference type="OMA" id="ILVGPPF"/>
<dbReference type="InterPro" id="IPR029058">
    <property type="entry name" value="AB_hydrolase_fold"/>
</dbReference>
<feature type="active site" description="Proton donor/acceptor" evidence="8">
    <location>
        <position position="222"/>
    </location>
</feature>
<evidence type="ECO:0000256" key="2">
    <source>
        <dbReference type="ARBA" id="ARBA00013095"/>
    </source>
</evidence>
<sequence>MKTTQALSTLFLAGLSAAVPVWPDYSLTGLSSLLPTGSSLTGSADAAASSSSATAASGCTAYTVLFARGTTETGTLGTVVGPGLQKAVQSSLGADQVTMKGTSYPADMAGITSEATGSGPGSKAMTADATSVLSSCPDTKIILTGYSQGGMVVHNAAKQIKAAGKSVIGAVTFGDPYVGQLPTGVDAAHFDSFCASGDSVCGAGSYGCAASGGCKSSSTSGHLGYGSDVNAAAAFIKSIAV</sequence>
<gene>
    <name evidence="11" type="ORF">PFICI_02431</name>
</gene>
<comment type="similarity">
    <text evidence="1">Belongs to the cutinase family.</text>
</comment>
<dbReference type="SUPFAM" id="SSF53474">
    <property type="entry name" value="alpha/beta-Hydrolases"/>
    <property type="match status" value="1"/>
</dbReference>
<keyword evidence="5" id="KW-0378">Hydrolase</keyword>
<dbReference type="SMART" id="SM01110">
    <property type="entry name" value="Cutinase"/>
    <property type="match status" value="1"/>
</dbReference>
<evidence type="ECO:0000256" key="1">
    <source>
        <dbReference type="ARBA" id="ARBA00007534"/>
    </source>
</evidence>
<evidence type="ECO:0000256" key="7">
    <source>
        <dbReference type="ARBA" id="ARBA00034045"/>
    </source>
</evidence>
<feature type="disulfide bond" evidence="9">
    <location>
        <begin position="59"/>
        <end position="136"/>
    </location>
</feature>
<dbReference type="PANTHER" id="PTHR48250:SF1">
    <property type="entry name" value="CUTINASE"/>
    <property type="match status" value="1"/>
</dbReference>
<dbReference type="PANTHER" id="PTHR48250">
    <property type="entry name" value="CUTINASE 2-RELATED"/>
    <property type="match status" value="1"/>
</dbReference>
<keyword evidence="3" id="KW-0719">Serine esterase</keyword>
<evidence type="ECO:0000256" key="9">
    <source>
        <dbReference type="PIRSR" id="PIRSR611150-2"/>
    </source>
</evidence>
<accession>W3XGR1</accession>
<reference evidence="12" key="1">
    <citation type="journal article" date="2015" name="BMC Genomics">
        <title>Genomic and transcriptomic analysis of the endophytic fungus Pestalotiopsis fici reveals its lifestyle and high potential for synthesis of natural products.</title>
        <authorList>
            <person name="Wang X."/>
            <person name="Zhang X."/>
            <person name="Liu L."/>
            <person name="Xiang M."/>
            <person name="Wang W."/>
            <person name="Sun X."/>
            <person name="Che Y."/>
            <person name="Guo L."/>
            <person name="Liu G."/>
            <person name="Guo L."/>
            <person name="Wang C."/>
            <person name="Yin W.B."/>
            <person name="Stadler M."/>
            <person name="Zhang X."/>
            <person name="Liu X."/>
        </authorList>
    </citation>
    <scope>NUCLEOTIDE SEQUENCE [LARGE SCALE GENOMIC DNA]</scope>
    <source>
        <strain evidence="12">W106-1 / CGMCC3.15140</strain>
    </source>
</reference>
<evidence type="ECO:0000313" key="12">
    <source>
        <dbReference type="Proteomes" id="UP000030651"/>
    </source>
</evidence>
<dbReference type="AlphaFoldDB" id="W3XGR1"/>
<feature type="signal peptide" evidence="10">
    <location>
        <begin position="1"/>
        <end position="18"/>
    </location>
</feature>
<keyword evidence="12" id="KW-1185">Reference proteome</keyword>
<dbReference type="InterPro" id="IPR000675">
    <property type="entry name" value="Cutinase/axe"/>
</dbReference>
<dbReference type="EC" id="3.1.1.74" evidence="2"/>
<dbReference type="PRINTS" id="PR00129">
    <property type="entry name" value="CUTINASE"/>
</dbReference>
<dbReference type="GO" id="GO:0016052">
    <property type="term" value="P:carbohydrate catabolic process"/>
    <property type="evidence" value="ECO:0007669"/>
    <property type="project" value="TreeGrafter"/>
</dbReference>
<dbReference type="HOGENOM" id="CLU_040058_2_2_1"/>
<dbReference type="Pfam" id="PF01083">
    <property type="entry name" value="Cutinase"/>
    <property type="match status" value="1"/>
</dbReference>
<dbReference type="InterPro" id="IPR011150">
    <property type="entry name" value="Cutinase_monf"/>
</dbReference>
<evidence type="ECO:0000256" key="6">
    <source>
        <dbReference type="ARBA" id="ARBA00023157"/>
    </source>
</evidence>
<feature type="active site" description="Nucleophile" evidence="8">
    <location>
        <position position="147"/>
    </location>
</feature>
<evidence type="ECO:0000256" key="10">
    <source>
        <dbReference type="SAM" id="SignalP"/>
    </source>
</evidence>
<comment type="catalytic activity">
    <reaction evidence="7">
        <text>cutin + H2O = cutin monomers.</text>
        <dbReference type="EC" id="3.1.1.74"/>
    </reaction>
</comment>
<evidence type="ECO:0000256" key="5">
    <source>
        <dbReference type="ARBA" id="ARBA00022801"/>
    </source>
</evidence>
<proteinExistence type="inferred from homology"/>
<dbReference type="eggNOG" id="ENOG502S47Q">
    <property type="taxonomic scope" value="Eukaryota"/>
</dbReference>
<keyword evidence="6 9" id="KW-1015">Disulfide bond</keyword>
<feature type="chain" id="PRO_5004835795" description="cutinase" evidence="10">
    <location>
        <begin position="19"/>
        <end position="241"/>
    </location>
</feature>
<dbReference type="EMBL" id="KI912110">
    <property type="protein sequence ID" value="ETS84406.1"/>
    <property type="molecule type" value="Genomic_DNA"/>
</dbReference>
<dbReference type="RefSeq" id="XP_007829203.1">
    <property type="nucleotide sequence ID" value="XM_007831012.1"/>
</dbReference>
<evidence type="ECO:0000256" key="3">
    <source>
        <dbReference type="ARBA" id="ARBA00022487"/>
    </source>
</evidence>
<dbReference type="GO" id="GO:0050525">
    <property type="term" value="F:cutinase activity"/>
    <property type="evidence" value="ECO:0007669"/>
    <property type="project" value="UniProtKB-EC"/>
</dbReference>
<organism evidence="11 12">
    <name type="scientific">Pestalotiopsis fici (strain W106-1 / CGMCC3.15140)</name>
    <dbReference type="NCBI Taxonomy" id="1229662"/>
    <lineage>
        <taxon>Eukaryota</taxon>
        <taxon>Fungi</taxon>
        <taxon>Dikarya</taxon>
        <taxon>Ascomycota</taxon>
        <taxon>Pezizomycotina</taxon>
        <taxon>Sordariomycetes</taxon>
        <taxon>Xylariomycetidae</taxon>
        <taxon>Amphisphaeriales</taxon>
        <taxon>Sporocadaceae</taxon>
        <taxon>Pestalotiopsis</taxon>
    </lineage>
</organism>
<dbReference type="KEGG" id="pfy:PFICI_02431"/>
<evidence type="ECO:0000313" key="11">
    <source>
        <dbReference type="EMBL" id="ETS84406.1"/>
    </source>
</evidence>
<dbReference type="OrthoDB" id="6020543at2759"/>
<dbReference type="InParanoid" id="W3XGR1"/>
<dbReference type="Gene3D" id="3.40.50.1820">
    <property type="entry name" value="alpha/beta hydrolase"/>
    <property type="match status" value="1"/>
</dbReference>
<evidence type="ECO:0000256" key="8">
    <source>
        <dbReference type="PIRSR" id="PIRSR611150-1"/>
    </source>
</evidence>
<feature type="active site" evidence="8">
    <location>
        <position position="198"/>
    </location>
</feature>
<keyword evidence="4 10" id="KW-0732">Signal</keyword>
<feature type="disulfide bond" evidence="9">
    <location>
        <begin position="194"/>
        <end position="201"/>
    </location>
</feature>
<evidence type="ECO:0000256" key="4">
    <source>
        <dbReference type="ARBA" id="ARBA00022729"/>
    </source>
</evidence>
<dbReference type="Proteomes" id="UP000030651">
    <property type="component" value="Unassembled WGS sequence"/>
</dbReference>
<dbReference type="GO" id="GO:0005576">
    <property type="term" value="C:extracellular region"/>
    <property type="evidence" value="ECO:0007669"/>
    <property type="project" value="InterPro"/>
</dbReference>